<feature type="transmembrane region" description="Helical" evidence="2">
    <location>
        <begin position="434"/>
        <end position="455"/>
    </location>
</feature>
<dbReference type="RefSeq" id="XP_018134033.1">
    <property type="nucleotide sequence ID" value="XM_018271049.2"/>
</dbReference>
<feature type="transmembrane region" description="Helical" evidence="2">
    <location>
        <begin position="373"/>
        <end position="392"/>
    </location>
</feature>
<accession>A0A1B8GWX0</accession>
<gene>
    <name evidence="5" type="ORF">VE01_01528</name>
</gene>
<dbReference type="Pfam" id="PF23190">
    <property type="entry name" value="LHD_TRPY1"/>
    <property type="match status" value="1"/>
</dbReference>
<feature type="domain" description="Calcium channel YVC1-like C-terminal transmembrane" evidence="4">
    <location>
        <begin position="259"/>
        <end position="538"/>
    </location>
</feature>
<dbReference type="EMBL" id="KV460209">
    <property type="protein sequence ID" value="OBU00301.1"/>
    <property type="molecule type" value="Genomic_DNA"/>
</dbReference>
<evidence type="ECO:0000256" key="1">
    <source>
        <dbReference type="SAM" id="Coils"/>
    </source>
</evidence>
<evidence type="ECO:0000259" key="4">
    <source>
        <dbReference type="Pfam" id="PF23317"/>
    </source>
</evidence>
<feature type="domain" description="YVC1 N-terminal linker helical" evidence="3">
    <location>
        <begin position="42"/>
        <end position="221"/>
    </location>
</feature>
<keyword evidence="1" id="KW-0175">Coiled coil</keyword>
<feature type="transmembrane region" description="Helical" evidence="2">
    <location>
        <begin position="521"/>
        <end position="539"/>
    </location>
</feature>
<dbReference type="InterPro" id="IPR056336">
    <property type="entry name" value="YVC1_C"/>
</dbReference>
<reference evidence="5 6" key="1">
    <citation type="submission" date="2016-03" db="EMBL/GenBank/DDBJ databases">
        <title>Comparative genomics of Pseudogymnoascus destructans, the fungus causing white-nose syndrome of bats.</title>
        <authorList>
            <person name="Palmer J.M."/>
            <person name="Drees K.P."/>
            <person name="Foster J.T."/>
            <person name="Lindner D.L."/>
        </authorList>
    </citation>
    <scope>NUCLEOTIDE SEQUENCE [LARGE SCALE GENOMIC DNA]</scope>
    <source>
        <strain evidence="5 6">UAMH 10579</strain>
    </source>
</reference>
<proteinExistence type="predicted"/>
<keyword evidence="2" id="KW-0472">Membrane</keyword>
<feature type="transmembrane region" description="Helical" evidence="2">
    <location>
        <begin position="288"/>
        <end position="309"/>
    </location>
</feature>
<evidence type="ECO:0000313" key="5">
    <source>
        <dbReference type="EMBL" id="OBU00301.1"/>
    </source>
</evidence>
<evidence type="ECO:0000256" key="2">
    <source>
        <dbReference type="SAM" id="Phobius"/>
    </source>
</evidence>
<organism evidence="5 6">
    <name type="scientific">Pseudogymnoascus verrucosus</name>
    <dbReference type="NCBI Taxonomy" id="342668"/>
    <lineage>
        <taxon>Eukaryota</taxon>
        <taxon>Fungi</taxon>
        <taxon>Dikarya</taxon>
        <taxon>Ascomycota</taxon>
        <taxon>Pezizomycotina</taxon>
        <taxon>Leotiomycetes</taxon>
        <taxon>Thelebolales</taxon>
        <taxon>Thelebolaceae</taxon>
        <taxon>Pseudogymnoascus</taxon>
    </lineage>
</organism>
<dbReference type="Pfam" id="PF23317">
    <property type="entry name" value="YVC1_C"/>
    <property type="match status" value="1"/>
</dbReference>
<sequence length="625" mass="71528">MRSSWTRFWDSGHRSHIASETSRLLPSYHEESLASAIPAEEVTKVALRLRYLIEQCVPCELEEDLITKAHSRVITHKVIQAAKEAGGSEYGACVVYALLVNKRWFKRQAMLEIWDAELHDVRATAAEVIAKQIIEGEEDMEYLMSEVMLKRYATINDGSQTAVANVIEKSVDLHALRVIGSSGYQKTVKYLWKGWLVQDDNDATTFVDYKQKANPNYWVHLNPDRMRAPIYQNATQVIVSLVYLGLYTGAINTVNPTGDLDITEVLLYVFTLGFLCDEFSKFWKVGRFYLGFWNVFNLILYSLLTISFVTRCIALSHPIEDDHDGQRERFNELSYNFLAFSAPMFWGRLLLFMDTFRFFGAMLVVLKVMMKESLIFFALLIVVIVGFLQAFIGMDNVDNKSDATVFILQNMANAILGSPDFSGFDAFAPPFGIILYYIFTFTVMVILLNILIALYNSAYEDITGNALDEYMALFAQKTMQYVRAPDENVFIAPFNLIEIFGLILPFEWWISKRTYMKLNDYVMAVIYAPLLIVAAFFEMRSARDVTSNRKRGEADDDTIEEWEQLDSSELDLEGEGWTKSVESAKSNVDLDQATVEVRELREELGELKELMKSFLKEKQGQKSES</sequence>
<dbReference type="GeneID" id="28834914"/>
<dbReference type="InterPro" id="IPR052971">
    <property type="entry name" value="TRP_calcium_channel"/>
</dbReference>
<dbReference type="PANTHER" id="PTHR35859:SF5">
    <property type="entry name" value="ION TRANSPORT DOMAIN-CONTAINING PROTEIN"/>
    <property type="match status" value="1"/>
</dbReference>
<keyword evidence="2" id="KW-1133">Transmembrane helix</keyword>
<dbReference type="OrthoDB" id="301415at2759"/>
<evidence type="ECO:0000259" key="3">
    <source>
        <dbReference type="Pfam" id="PF23190"/>
    </source>
</evidence>
<dbReference type="Proteomes" id="UP000091956">
    <property type="component" value="Unassembled WGS sequence"/>
</dbReference>
<protein>
    <submittedName>
        <fullName evidence="5">Uncharacterized protein</fullName>
    </submittedName>
</protein>
<evidence type="ECO:0000313" key="6">
    <source>
        <dbReference type="Proteomes" id="UP000091956"/>
    </source>
</evidence>
<feature type="coiled-coil region" evidence="1">
    <location>
        <begin position="583"/>
        <end position="617"/>
    </location>
</feature>
<dbReference type="STRING" id="342668.A0A1B8GWX0"/>
<dbReference type="AlphaFoldDB" id="A0A1B8GWX0"/>
<feature type="transmembrane region" description="Helical" evidence="2">
    <location>
        <begin position="489"/>
        <end position="509"/>
    </location>
</feature>
<name>A0A1B8GWX0_9PEZI</name>
<keyword evidence="2" id="KW-0812">Transmembrane</keyword>
<feature type="transmembrane region" description="Helical" evidence="2">
    <location>
        <begin position="345"/>
        <end position="366"/>
    </location>
</feature>
<dbReference type="InterPro" id="IPR056337">
    <property type="entry name" value="LHD_YVC1"/>
</dbReference>
<reference evidence="6" key="2">
    <citation type="journal article" date="2018" name="Nat. Commun.">
        <title>Extreme sensitivity to ultraviolet light in the fungal pathogen causing white-nose syndrome of bats.</title>
        <authorList>
            <person name="Palmer J.M."/>
            <person name="Drees K.P."/>
            <person name="Foster J.T."/>
            <person name="Lindner D.L."/>
        </authorList>
    </citation>
    <scope>NUCLEOTIDE SEQUENCE [LARGE SCALE GENOMIC DNA]</scope>
    <source>
        <strain evidence="6">UAMH 10579</strain>
    </source>
</reference>
<dbReference type="PANTHER" id="PTHR35859">
    <property type="entry name" value="NONSELECTIVE CATION CHANNEL PROTEIN"/>
    <property type="match status" value="1"/>
</dbReference>
<keyword evidence="6" id="KW-1185">Reference proteome</keyword>